<feature type="compositionally biased region" description="Low complexity" evidence="1">
    <location>
        <begin position="282"/>
        <end position="292"/>
    </location>
</feature>
<gene>
    <name evidence="2" type="ORF">PGLA1383_LOCUS48775</name>
    <name evidence="3" type="ORF">PGLA2088_LOCUS33465</name>
</gene>
<feature type="region of interest" description="Disordered" evidence="1">
    <location>
        <begin position="198"/>
        <end position="218"/>
    </location>
</feature>
<feature type="region of interest" description="Disordered" evidence="1">
    <location>
        <begin position="107"/>
        <end position="133"/>
    </location>
</feature>
<dbReference type="EMBL" id="CAJNNW010030887">
    <property type="protein sequence ID" value="CAE8704964.1"/>
    <property type="molecule type" value="Genomic_DNA"/>
</dbReference>
<evidence type="ECO:0000256" key="1">
    <source>
        <dbReference type="SAM" id="MobiDB-lite"/>
    </source>
</evidence>
<feature type="compositionally biased region" description="Low complexity" evidence="1">
    <location>
        <begin position="203"/>
        <end position="216"/>
    </location>
</feature>
<name>A0A813KJ66_POLGL</name>
<keyword evidence="5" id="KW-1185">Reference proteome</keyword>
<sequence length="323" mass="34362">MDSADEGFSQLQRELGVAAAQSEEGRRTAEHLLQLERQRAAELEQDKAALAAQLAEAQAAASASGARAAAAEAEALALRQELSQLRSQLSWAEDHGSAKLEQLRRQLAEAKTSAAESSGRTGQAETENDEAGKLRREVNGLKGLVSFLQKKVDVYEVRLLQQAASCAEELNKLREDRLPGGSSTAEGTCESLSDFEAEQDFGNNNNSSSNNNNNHNNEADASERYAAAPVLKWSLMTGWTRQEDSRQALSWDNGDVGSGYAQMSGDGESLGRGGVGRPRPPSGSSNSTSNRGFADGNFSMGSEHLSSAKAPVGYQPPKSSDAS</sequence>
<accession>A0A813KJ66</accession>
<feature type="region of interest" description="Disordered" evidence="1">
    <location>
        <begin position="249"/>
        <end position="323"/>
    </location>
</feature>
<organism evidence="3 4">
    <name type="scientific">Polarella glacialis</name>
    <name type="common">Dinoflagellate</name>
    <dbReference type="NCBI Taxonomy" id="89957"/>
    <lineage>
        <taxon>Eukaryota</taxon>
        <taxon>Sar</taxon>
        <taxon>Alveolata</taxon>
        <taxon>Dinophyceae</taxon>
        <taxon>Suessiales</taxon>
        <taxon>Suessiaceae</taxon>
        <taxon>Polarella</taxon>
    </lineage>
</organism>
<reference evidence="3" key="1">
    <citation type="submission" date="2021-02" db="EMBL/GenBank/DDBJ databases">
        <authorList>
            <person name="Dougan E. K."/>
            <person name="Rhodes N."/>
            <person name="Thang M."/>
            <person name="Chan C."/>
        </authorList>
    </citation>
    <scope>NUCLEOTIDE SEQUENCE</scope>
</reference>
<dbReference type="Proteomes" id="UP000626109">
    <property type="component" value="Unassembled WGS sequence"/>
</dbReference>
<evidence type="ECO:0000313" key="2">
    <source>
        <dbReference type="EMBL" id="CAE8632846.1"/>
    </source>
</evidence>
<proteinExistence type="predicted"/>
<evidence type="ECO:0000313" key="3">
    <source>
        <dbReference type="EMBL" id="CAE8704964.1"/>
    </source>
</evidence>
<evidence type="ECO:0000313" key="5">
    <source>
        <dbReference type="Proteomes" id="UP000654075"/>
    </source>
</evidence>
<feature type="compositionally biased region" description="Polar residues" evidence="1">
    <location>
        <begin position="114"/>
        <end position="125"/>
    </location>
</feature>
<evidence type="ECO:0000313" key="4">
    <source>
        <dbReference type="Proteomes" id="UP000626109"/>
    </source>
</evidence>
<comment type="caution">
    <text evidence="3">The sequence shown here is derived from an EMBL/GenBank/DDBJ whole genome shotgun (WGS) entry which is preliminary data.</text>
</comment>
<dbReference type="AlphaFoldDB" id="A0A813KJ66"/>
<dbReference type="Proteomes" id="UP000654075">
    <property type="component" value="Unassembled WGS sequence"/>
</dbReference>
<dbReference type="EMBL" id="CAJNNV010030538">
    <property type="protein sequence ID" value="CAE8632846.1"/>
    <property type="molecule type" value="Genomic_DNA"/>
</dbReference>
<protein>
    <submittedName>
        <fullName evidence="3">Uncharacterized protein</fullName>
    </submittedName>
</protein>